<sequence length="528" mass="60137">MSFLSSFWSFLDPALTPPPDDDSDDFVAYEGVQIPFSYLNVDPAAEVLTTGLVINASLDPQILERTWRTLVEQKFPRAGARFRGGILRVIPFLLSIPDTFTSDTPSTAFTAKHYREPYRTSARPNIDILLNSSHSEPTFCSFPSLRQYLVSEERLQDADSFMYRASDHVRFSENAVFNIHVSVFDDLTLIGITYFHVTSDVGGIRTLLHSWTRLISGESITAIEGMDRDVPPVNCVRLSGDFQDFLECNVNTIRGYWHQSMPPIGSFQEILATAVDDRATPNLRVMSRIRRWMYGPDGERWLVRVPKTFLDDRRREILENLKLNGSTESVDRSDVLLAWWFKTTYSNRWVFDTTPISLHISVDLRPLIFAEDSAMSGPYINQASSTIAIEPPIPANAFRKMPLSELALLIHRARVEYHKDRTALARELWWREQNPGRPLHRCPPGGEATLQTDWSEARLAGMDFSGARARGSESKGTGRVVFVVIENLEEEKGTGEILMEDENTVWMSQVKTRNDWESLRRRGGFNFV</sequence>
<dbReference type="AlphaFoldDB" id="A0AAD7IEP9"/>
<proteinExistence type="predicted"/>
<name>A0AAD7IEP9_9AGAR</name>
<comment type="caution">
    <text evidence="1">The sequence shown here is derived from an EMBL/GenBank/DDBJ whole genome shotgun (WGS) entry which is preliminary data.</text>
</comment>
<dbReference type="InterPro" id="IPR023213">
    <property type="entry name" value="CAT-like_dom_sf"/>
</dbReference>
<evidence type="ECO:0000313" key="1">
    <source>
        <dbReference type="EMBL" id="KAJ7741052.1"/>
    </source>
</evidence>
<evidence type="ECO:0000313" key="2">
    <source>
        <dbReference type="Proteomes" id="UP001215598"/>
    </source>
</evidence>
<dbReference type="EMBL" id="JARKIB010000100">
    <property type="protein sequence ID" value="KAJ7741052.1"/>
    <property type="molecule type" value="Genomic_DNA"/>
</dbReference>
<organism evidence="1 2">
    <name type="scientific">Mycena metata</name>
    <dbReference type="NCBI Taxonomy" id="1033252"/>
    <lineage>
        <taxon>Eukaryota</taxon>
        <taxon>Fungi</taxon>
        <taxon>Dikarya</taxon>
        <taxon>Basidiomycota</taxon>
        <taxon>Agaricomycotina</taxon>
        <taxon>Agaricomycetes</taxon>
        <taxon>Agaricomycetidae</taxon>
        <taxon>Agaricales</taxon>
        <taxon>Marasmiineae</taxon>
        <taxon>Mycenaceae</taxon>
        <taxon>Mycena</taxon>
    </lineage>
</organism>
<dbReference type="Proteomes" id="UP001215598">
    <property type="component" value="Unassembled WGS sequence"/>
</dbReference>
<reference evidence="1" key="1">
    <citation type="submission" date="2023-03" db="EMBL/GenBank/DDBJ databases">
        <title>Massive genome expansion in bonnet fungi (Mycena s.s.) driven by repeated elements and novel gene families across ecological guilds.</title>
        <authorList>
            <consortium name="Lawrence Berkeley National Laboratory"/>
            <person name="Harder C.B."/>
            <person name="Miyauchi S."/>
            <person name="Viragh M."/>
            <person name="Kuo A."/>
            <person name="Thoen E."/>
            <person name="Andreopoulos B."/>
            <person name="Lu D."/>
            <person name="Skrede I."/>
            <person name="Drula E."/>
            <person name="Henrissat B."/>
            <person name="Morin E."/>
            <person name="Kohler A."/>
            <person name="Barry K."/>
            <person name="LaButti K."/>
            <person name="Morin E."/>
            <person name="Salamov A."/>
            <person name="Lipzen A."/>
            <person name="Mereny Z."/>
            <person name="Hegedus B."/>
            <person name="Baldrian P."/>
            <person name="Stursova M."/>
            <person name="Weitz H."/>
            <person name="Taylor A."/>
            <person name="Grigoriev I.V."/>
            <person name="Nagy L.G."/>
            <person name="Martin F."/>
            <person name="Kauserud H."/>
        </authorList>
    </citation>
    <scope>NUCLEOTIDE SEQUENCE</scope>
    <source>
        <strain evidence="1">CBHHK182m</strain>
    </source>
</reference>
<accession>A0AAD7IEP9</accession>
<keyword evidence="2" id="KW-1185">Reference proteome</keyword>
<protein>
    <submittedName>
        <fullName evidence="1">Uncharacterized protein</fullName>
    </submittedName>
</protein>
<dbReference type="Gene3D" id="3.30.559.10">
    <property type="entry name" value="Chloramphenicol acetyltransferase-like domain"/>
    <property type="match status" value="1"/>
</dbReference>
<gene>
    <name evidence="1" type="ORF">B0H16DRAFT_1890612</name>
</gene>